<organism evidence="2 3">
    <name type="scientific">Limosa lapponica baueri</name>
    <dbReference type="NCBI Taxonomy" id="1758121"/>
    <lineage>
        <taxon>Eukaryota</taxon>
        <taxon>Metazoa</taxon>
        <taxon>Chordata</taxon>
        <taxon>Craniata</taxon>
        <taxon>Vertebrata</taxon>
        <taxon>Euteleostomi</taxon>
        <taxon>Archelosauria</taxon>
        <taxon>Archosauria</taxon>
        <taxon>Dinosauria</taxon>
        <taxon>Saurischia</taxon>
        <taxon>Theropoda</taxon>
        <taxon>Coelurosauria</taxon>
        <taxon>Aves</taxon>
        <taxon>Neognathae</taxon>
        <taxon>Neoaves</taxon>
        <taxon>Charadriiformes</taxon>
        <taxon>Scolopacidae</taxon>
        <taxon>Limosa</taxon>
    </lineage>
</organism>
<reference evidence="3" key="1">
    <citation type="submission" date="2017-11" db="EMBL/GenBank/DDBJ databases">
        <authorList>
            <person name="Lima N.C."/>
            <person name="Parody-Merino A.M."/>
            <person name="Battley P.F."/>
            <person name="Fidler A.E."/>
            <person name="Prosdocimi F."/>
        </authorList>
    </citation>
    <scope>NUCLEOTIDE SEQUENCE [LARGE SCALE GENOMIC DNA]</scope>
</reference>
<name>A0A2I0UCM9_LIMLA</name>
<accession>A0A2I0UCM9</accession>
<reference evidence="3" key="2">
    <citation type="submission" date="2017-12" db="EMBL/GenBank/DDBJ databases">
        <title>Genome sequence of the Bar-tailed Godwit (Limosa lapponica baueri).</title>
        <authorList>
            <person name="Lima N.C.B."/>
            <person name="Parody-Merino A.M."/>
            <person name="Battley P.F."/>
            <person name="Fidler A.E."/>
            <person name="Prosdocimi F."/>
        </authorList>
    </citation>
    <scope>NUCLEOTIDE SEQUENCE [LARGE SCALE GENOMIC DNA]</scope>
</reference>
<dbReference type="OrthoDB" id="10618206at2759"/>
<sequence length="145" mass="16102">MSALPETETGTSTRKKKNQDQGDPVSSSYQAEGSNLKKRTEGKQTGSLPTSASQVSLYNSYEALDVEGQSIGDVDDGPATPEVLPRSERHTPYIMIKFLILRKTRREASKTASMDFWRADFGLFKSLLDRFPWEAVLKGKVVQEG</sequence>
<feature type="region of interest" description="Disordered" evidence="1">
    <location>
        <begin position="1"/>
        <end position="52"/>
    </location>
</feature>
<keyword evidence="3" id="KW-1185">Reference proteome</keyword>
<dbReference type="AlphaFoldDB" id="A0A2I0UCM9"/>
<evidence type="ECO:0000313" key="2">
    <source>
        <dbReference type="EMBL" id="PKU43817.1"/>
    </source>
</evidence>
<evidence type="ECO:0000256" key="1">
    <source>
        <dbReference type="SAM" id="MobiDB-lite"/>
    </source>
</evidence>
<dbReference type="Proteomes" id="UP000233556">
    <property type="component" value="Unassembled WGS sequence"/>
</dbReference>
<protein>
    <submittedName>
        <fullName evidence="2">Uncharacterized protein</fullName>
    </submittedName>
</protein>
<dbReference type="EMBL" id="KZ505869">
    <property type="protein sequence ID" value="PKU43817.1"/>
    <property type="molecule type" value="Genomic_DNA"/>
</dbReference>
<gene>
    <name evidence="2" type="ORF">llap_5883</name>
</gene>
<feature type="compositionally biased region" description="Polar residues" evidence="1">
    <location>
        <begin position="24"/>
        <end position="33"/>
    </location>
</feature>
<proteinExistence type="predicted"/>
<evidence type="ECO:0000313" key="3">
    <source>
        <dbReference type="Proteomes" id="UP000233556"/>
    </source>
</evidence>
<feature type="compositionally biased region" description="Polar residues" evidence="1">
    <location>
        <begin position="43"/>
        <end position="52"/>
    </location>
</feature>